<keyword evidence="5 9" id="KW-1133">Transmembrane helix</keyword>
<dbReference type="Pfam" id="PF04193">
    <property type="entry name" value="PQ-loop"/>
    <property type="match status" value="2"/>
</dbReference>
<evidence type="ECO:0000256" key="10">
    <source>
        <dbReference type="SAM" id="Phobius"/>
    </source>
</evidence>
<dbReference type="PANTHER" id="PTHR12226">
    <property type="entry name" value="MANNOSE-P-DOLICHOL UTILIZATION DEFECT 1 LEC35 -RELATED"/>
    <property type="match status" value="1"/>
</dbReference>
<keyword evidence="4" id="KW-0677">Repeat</keyword>
<evidence type="ECO:0000256" key="7">
    <source>
        <dbReference type="ARBA" id="ARBA00038475"/>
    </source>
</evidence>
<evidence type="ECO:0000256" key="1">
    <source>
        <dbReference type="ARBA" id="ARBA00004141"/>
    </source>
</evidence>
<evidence type="ECO:0000256" key="8">
    <source>
        <dbReference type="ARBA" id="ARBA00067517"/>
    </source>
</evidence>
<evidence type="ECO:0000256" key="9">
    <source>
        <dbReference type="PIRNR" id="PIRNR023381"/>
    </source>
</evidence>
<gene>
    <name evidence="11" type="ORF">BEMITA_LOCUS12672</name>
</gene>
<dbReference type="GO" id="GO:0016020">
    <property type="term" value="C:membrane"/>
    <property type="evidence" value="ECO:0007669"/>
    <property type="project" value="UniProtKB-SubCell"/>
</dbReference>
<sequence length="253" mass="27948">MSQAFLAALFQRTLLLLIPQECYDTLFVRQEFFDVPCLKLAASKGLGLAIVAGSVLVKVPQILKILSSKSAKGISILGVFFDLFAVTSVVAYSYVKQFPFSAWGDSLFLLIQTLIIVLLVLYYSVSKSLTISFAVAFFPTLYALLNGGVPFQAIWTLQALSIPFMFTSKLVQAYTNYKAKGTGQLSHTTFIMLFVGSVIRVFTSVQETGDFTVILMYVLASLANFIIVAQFYVYKKKPSKKNAAKKKAKSKSK</sequence>
<evidence type="ECO:0000313" key="11">
    <source>
        <dbReference type="EMBL" id="CAH0394363.1"/>
    </source>
</evidence>
<feature type="transmembrane region" description="Helical" evidence="10">
    <location>
        <begin position="214"/>
        <end position="234"/>
    </location>
</feature>
<dbReference type="Proteomes" id="UP001152759">
    <property type="component" value="Chromosome 8"/>
</dbReference>
<keyword evidence="6 9" id="KW-0472">Membrane</keyword>
<feature type="transmembrane region" description="Helical" evidence="10">
    <location>
        <begin position="129"/>
        <end position="145"/>
    </location>
</feature>
<evidence type="ECO:0000256" key="5">
    <source>
        <dbReference type="ARBA" id="ARBA00022989"/>
    </source>
</evidence>
<dbReference type="PIRSF" id="PIRSF023381">
    <property type="entry name" value="MannP-dilichol_defect-1p"/>
    <property type="match status" value="1"/>
</dbReference>
<dbReference type="AlphaFoldDB" id="A0A9P0F8N0"/>
<dbReference type="FunFam" id="1.20.1280.290:FF:000006">
    <property type="entry name" value="mannose-P-dolichol utilization defect 1 protein"/>
    <property type="match status" value="1"/>
</dbReference>
<organism evidence="11 12">
    <name type="scientific">Bemisia tabaci</name>
    <name type="common">Sweetpotato whitefly</name>
    <name type="synonym">Aleurodes tabaci</name>
    <dbReference type="NCBI Taxonomy" id="7038"/>
    <lineage>
        <taxon>Eukaryota</taxon>
        <taxon>Metazoa</taxon>
        <taxon>Ecdysozoa</taxon>
        <taxon>Arthropoda</taxon>
        <taxon>Hexapoda</taxon>
        <taxon>Insecta</taxon>
        <taxon>Pterygota</taxon>
        <taxon>Neoptera</taxon>
        <taxon>Paraneoptera</taxon>
        <taxon>Hemiptera</taxon>
        <taxon>Sternorrhyncha</taxon>
        <taxon>Aleyrodoidea</taxon>
        <taxon>Aleyrodidae</taxon>
        <taxon>Aleyrodinae</taxon>
        <taxon>Bemisia</taxon>
    </lineage>
</organism>
<keyword evidence="3 9" id="KW-0812">Transmembrane</keyword>
<proteinExistence type="inferred from homology"/>
<keyword evidence="12" id="KW-1185">Reference proteome</keyword>
<evidence type="ECO:0000256" key="2">
    <source>
        <dbReference type="ARBA" id="ARBA00022448"/>
    </source>
</evidence>
<dbReference type="InterPro" id="IPR016817">
    <property type="entry name" value="MannP-dilichol_defect-1"/>
</dbReference>
<dbReference type="InterPro" id="IPR006603">
    <property type="entry name" value="PQ-loop_rpt"/>
</dbReference>
<reference evidence="11" key="1">
    <citation type="submission" date="2021-12" db="EMBL/GenBank/DDBJ databases">
        <authorList>
            <person name="King R."/>
        </authorList>
    </citation>
    <scope>NUCLEOTIDE SEQUENCE</scope>
</reference>
<feature type="transmembrane region" description="Helical" evidence="10">
    <location>
        <begin position="73"/>
        <end position="94"/>
    </location>
</feature>
<protein>
    <recommendedName>
        <fullName evidence="8 9">Mannose-P-dolichol utilization defect 1 protein homolog</fullName>
    </recommendedName>
</protein>
<evidence type="ECO:0000256" key="3">
    <source>
        <dbReference type="ARBA" id="ARBA00022692"/>
    </source>
</evidence>
<evidence type="ECO:0000256" key="6">
    <source>
        <dbReference type="ARBA" id="ARBA00023136"/>
    </source>
</evidence>
<evidence type="ECO:0000313" key="12">
    <source>
        <dbReference type="Proteomes" id="UP001152759"/>
    </source>
</evidence>
<dbReference type="EMBL" id="OU963869">
    <property type="protein sequence ID" value="CAH0394363.1"/>
    <property type="molecule type" value="Genomic_DNA"/>
</dbReference>
<evidence type="ECO:0000256" key="4">
    <source>
        <dbReference type="ARBA" id="ARBA00022737"/>
    </source>
</evidence>
<accession>A0A9P0F8N0</accession>
<name>A0A9P0F8N0_BEMTA</name>
<dbReference type="PANTHER" id="PTHR12226:SF2">
    <property type="entry name" value="MANNOSE-P-DOLICHOL UTILIZATION DEFECT 1 PROTEIN"/>
    <property type="match status" value="1"/>
</dbReference>
<keyword evidence="2" id="KW-0813">Transport</keyword>
<dbReference type="KEGG" id="btab:109044461"/>
<feature type="transmembrane region" description="Helical" evidence="10">
    <location>
        <begin position="100"/>
        <end position="122"/>
    </location>
</feature>
<comment type="subcellular location">
    <subcellularLocation>
        <location evidence="1 9">Membrane</location>
        <topology evidence="1 9">Multi-pass membrane protein</topology>
    </subcellularLocation>
</comment>
<dbReference type="GO" id="GO:0009312">
    <property type="term" value="P:oligosaccharide biosynthetic process"/>
    <property type="evidence" value="ECO:0007669"/>
    <property type="project" value="TreeGrafter"/>
</dbReference>
<dbReference type="SMART" id="SM00679">
    <property type="entry name" value="CTNS"/>
    <property type="match status" value="2"/>
</dbReference>
<dbReference type="OrthoDB" id="271506at2759"/>
<dbReference type="Gene3D" id="1.20.1280.290">
    <property type="match status" value="2"/>
</dbReference>
<comment type="similarity">
    <text evidence="7 9">Belongs to the MPDU1 (TC 2.A.43.3) family.</text>
</comment>